<dbReference type="InterPro" id="IPR027372">
    <property type="entry name" value="Phytase-like_dom"/>
</dbReference>
<keyword evidence="4" id="KW-1185">Reference proteome</keyword>
<evidence type="ECO:0000259" key="2">
    <source>
        <dbReference type="Pfam" id="PF13449"/>
    </source>
</evidence>
<protein>
    <recommendedName>
        <fullName evidence="2">Phytase-like domain-containing protein</fullName>
    </recommendedName>
</protein>
<dbReference type="OrthoDB" id="9798539at2"/>
<dbReference type="PROSITE" id="PS51257">
    <property type="entry name" value="PROKAR_LIPOPROTEIN"/>
    <property type="match status" value="1"/>
</dbReference>
<feature type="chain" id="PRO_5015312566" description="Phytase-like domain-containing protein" evidence="1">
    <location>
        <begin position="35"/>
        <end position="391"/>
    </location>
</feature>
<dbReference type="PANTHER" id="PTHR37957">
    <property type="entry name" value="BLR7070 PROTEIN"/>
    <property type="match status" value="1"/>
</dbReference>
<name>A0A2R4CCV5_9BURK</name>
<dbReference type="Proteomes" id="UP000240505">
    <property type="component" value="Chromosome"/>
</dbReference>
<dbReference type="Pfam" id="PF13449">
    <property type="entry name" value="Phytase-like"/>
    <property type="match status" value="1"/>
</dbReference>
<dbReference type="AlphaFoldDB" id="A0A2R4CCV5"/>
<feature type="domain" description="Phytase-like" evidence="2">
    <location>
        <begin position="64"/>
        <end position="376"/>
    </location>
</feature>
<evidence type="ECO:0000256" key="1">
    <source>
        <dbReference type="SAM" id="SignalP"/>
    </source>
</evidence>
<proteinExistence type="predicted"/>
<dbReference type="PANTHER" id="PTHR37957:SF1">
    <property type="entry name" value="PHYTASE-LIKE DOMAIN-CONTAINING PROTEIN"/>
    <property type="match status" value="1"/>
</dbReference>
<evidence type="ECO:0000313" key="4">
    <source>
        <dbReference type="Proteomes" id="UP000240505"/>
    </source>
</evidence>
<reference evidence="3 4" key="1">
    <citation type="submission" date="2018-03" db="EMBL/GenBank/DDBJ databases">
        <title>Massilia armeniaca sp. nov., isolated from desert soil.</title>
        <authorList>
            <person name="Huang H."/>
            <person name="Ren M."/>
        </authorList>
    </citation>
    <scope>NUCLEOTIDE SEQUENCE [LARGE SCALE GENOMIC DNA]</scope>
    <source>
        <strain evidence="3 4">ZMN-3</strain>
    </source>
</reference>
<organism evidence="3 4">
    <name type="scientific">Pseudoduganella armeniaca</name>
    <dbReference type="NCBI Taxonomy" id="2072590"/>
    <lineage>
        <taxon>Bacteria</taxon>
        <taxon>Pseudomonadati</taxon>
        <taxon>Pseudomonadota</taxon>
        <taxon>Betaproteobacteria</taxon>
        <taxon>Burkholderiales</taxon>
        <taxon>Oxalobacteraceae</taxon>
        <taxon>Telluria group</taxon>
        <taxon>Pseudoduganella</taxon>
    </lineage>
</organism>
<dbReference type="EMBL" id="CP028324">
    <property type="protein sequence ID" value="AVR97471.1"/>
    <property type="molecule type" value="Genomic_DNA"/>
</dbReference>
<accession>A0A2R4CCV5</accession>
<feature type="signal peptide" evidence="1">
    <location>
        <begin position="1"/>
        <end position="34"/>
    </location>
</feature>
<gene>
    <name evidence="3" type="ORF">C9I28_18850</name>
</gene>
<keyword evidence="1" id="KW-0732">Signal</keyword>
<dbReference type="SUPFAM" id="SSF101898">
    <property type="entry name" value="NHL repeat"/>
    <property type="match status" value="1"/>
</dbReference>
<sequence length="391" mass="41251">MPRLRKYKRVKMKSLSMLAAALGLAGLLCGCATPAGGESAHAAGALRFIGEQRIAFKLPFEGTSVGGLSGIDYDPVRDQWVIVSDDRSNLQAARFYTARLAVSKAGLGPVQLTGMQVLRQADGSPHPDVGHFATDGGTVLDLESIRVDPRDGSIWTTSEGDGRFGLDPLVRHARADGSLLGELPLPPLLRISRDGKIGARNNLNLESLSFAPDGNSLWIALEAPLHQDGPVPTVSAGALCRMTQLDRSGRVLRQVAYPADPIPAAPGPGKAAETGIAEVLATGADTLLVLERAAVQGADGVYRNHVRIYETDVSGATDVAALPALQGAALRPARKRLVLDLATLALPRVDNIEGLTWGPRLANGHATLVLVSDDNFSATQVTQLLLFEVLP</sequence>
<dbReference type="KEGG" id="masz:C9I28_18850"/>
<evidence type="ECO:0000313" key="3">
    <source>
        <dbReference type="EMBL" id="AVR97471.1"/>
    </source>
</evidence>